<comment type="catalytic activity">
    <reaction evidence="17">
        <text>L-threonyl-[protein] + ATP = O-phospho-L-threonyl-[protein] + ADP + H(+)</text>
        <dbReference type="Rhea" id="RHEA:46608"/>
        <dbReference type="Rhea" id="RHEA-COMP:11060"/>
        <dbReference type="Rhea" id="RHEA-COMP:11605"/>
        <dbReference type="ChEBI" id="CHEBI:15378"/>
        <dbReference type="ChEBI" id="CHEBI:30013"/>
        <dbReference type="ChEBI" id="CHEBI:30616"/>
        <dbReference type="ChEBI" id="CHEBI:61977"/>
        <dbReference type="ChEBI" id="CHEBI:456216"/>
        <dbReference type="EC" id="2.7.11.1"/>
    </reaction>
</comment>
<dbReference type="EMBL" id="OX465081">
    <property type="protein sequence ID" value="CAI9285031.1"/>
    <property type="molecule type" value="Genomic_DNA"/>
</dbReference>
<evidence type="ECO:0000256" key="14">
    <source>
        <dbReference type="ARBA" id="ARBA00023157"/>
    </source>
</evidence>
<feature type="transmembrane region" description="Helical" evidence="19">
    <location>
        <begin position="405"/>
        <end position="427"/>
    </location>
</feature>
<sequence>MDGWESSSLLHQPFRPRWTVIRYRQYSLSAVIGGPIVVGPFCCIKLSIFKFSFPATGVSTIKAGDQLNLTTSQLVSPGGNFTLGFFNTTNYRYVGIWYTNDETYKVWVANPSTPIISSSGVLMIDPDTGKLIIATGGTTLVNISDNQSSPDSNITATLEDTGMKLGSDLRTGKNWNLTSWLSNDIADFGVFTLSWEPTDEASQRLMIRRRGQPYWTSGNLNNQTFPYMTALNSPFSKYQYNLSYVYNDEERYFSFHGINGVQPMWFLTPGGRVQDADNFAVWTPEFCYGYDSGDGCIADSNTIQCRDENDKFNWLNGDFAPMTSSSYDDNSSLSMSDCMVRCWNDCSCLGLTTSSNGTGCITWTGAKSVDNFSISSTGSAVLKYVLISPIPMISPNPSKGNAKNWIWAPIVASIILLLFSAGLLWYLKKNKLRREEEKRQKRDDEYFLELIASDSFKDASNLESNGRKGSDLMVFSFATIVTATNDFASENKLGEGGFGPVYKGKLSDEQEIAIKRLSRTSGQGLVEFKNELILIAKLQHTNLVRVLGCCIRGEEKMLIYEYMPNKSLDFFLFDETRKTLLDWPKRWNIIEGVAQGLLYLHKYSRMRVIHRDLKASNVLLDENMNPKISDFGMARIFKQNETEAITNRVVGTYGYMSPEYAMEGTFSVKSDVFSFGVLTLEIVSGRRNTSFSYLDKTVNLIGYAWELWLKGDALVLEDPTLADSHVTHQLLRSIHVALLCVQENALDRPEMSDVISMLNNDTMSLPFPKQPAFFIGRSASKSTSVERKLEDYSVNNMTITVMEAR</sequence>
<evidence type="ECO:0000256" key="7">
    <source>
        <dbReference type="ARBA" id="ARBA00022729"/>
    </source>
</evidence>
<dbReference type="GO" id="GO:0030246">
    <property type="term" value="F:carbohydrate binding"/>
    <property type="evidence" value="ECO:0007669"/>
    <property type="project" value="UniProtKB-KW"/>
</dbReference>
<dbReference type="PANTHER" id="PTHR27002">
    <property type="entry name" value="RECEPTOR-LIKE SERINE/THREONINE-PROTEIN KINASE SD1-8"/>
    <property type="match status" value="1"/>
</dbReference>
<dbReference type="InterPro" id="IPR021820">
    <property type="entry name" value="S-locus_recpt_kinase_C"/>
</dbReference>
<comment type="catalytic activity">
    <reaction evidence="18">
        <text>L-seryl-[protein] + ATP = O-phospho-L-seryl-[protein] + ADP + H(+)</text>
        <dbReference type="Rhea" id="RHEA:17989"/>
        <dbReference type="Rhea" id="RHEA-COMP:9863"/>
        <dbReference type="Rhea" id="RHEA-COMP:11604"/>
        <dbReference type="ChEBI" id="CHEBI:15378"/>
        <dbReference type="ChEBI" id="CHEBI:29999"/>
        <dbReference type="ChEBI" id="CHEBI:30616"/>
        <dbReference type="ChEBI" id="CHEBI:83421"/>
        <dbReference type="ChEBI" id="CHEBI:456216"/>
        <dbReference type="EC" id="2.7.11.1"/>
    </reaction>
</comment>
<dbReference type="PROSITE" id="PS50948">
    <property type="entry name" value="PAN"/>
    <property type="match status" value="1"/>
</dbReference>
<dbReference type="EC" id="2.7.11.1" evidence="2"/>
<evidence type="ECO:0000256" key="15">
    <source>
        <dbReference type="ARBA" id="ARBA00023170"/>
    </source>
</evidence>
<evidence type="ECO:0000256" key="9">
    <source>
        <dbReference type="ARBA" id="ARBA00022741"/>
    </source>
</evidence>
<feature type="domain" description="Protein kinase" evidence="20">
    <location>
        <begin position="487"/>
        <end position="773"/>
    </location>
</feature>
<keyword evidence="3" id="KW-1003">Cell membrane</keyword>
<dbReference type="InterPro" id="IPR001480">
    <property type="entry name" value="Bulb-type_lectin_dom"/>
</dbReference>
<dbReference type="Pfam" id="PF07714">
    <property type="entry name" value="PK_Tyr_Ser-Thr"/>
    <property type="match status" value="1"/>
</dbReference>
<keyword evidence="4" id="KW-0723">Serine/threonine-protein kinase</keyword>
<evidence type="ECO:0000256" key="5">
    <source>
        <dbReference type="ARBA" id="ARBA00022679"/>
    </source>
</evidence>
<dbReference type="PROSITE" id="PS00108">
    <property type="entry name" value="PROTEIN_KINASE_ST"/>
    <property type="match status" value="1"/>
</dbReference>
<keyword evidence="12 19" id="KW-1133">Transmembrane helix</keyword>
<dbReference type="Pfam" id="PF08276">
    <property type="entry name" value="PAN_2"/>
    <property type="match status" value="1"/>
</dbReference>
<dbReference type="InterPro" id="IPR001245">
    <property type="entry name" value="Ser-Thr/Tyr_kinase_cat_dom"/>
</dbReference>
<evidence type="ECO:0000256" key="16">
    <source>
        <dbReference type="ARBA" id="ARBA00023180"/>
    </source>
</evidence>
<keyword evidence="24" id="KW-1185">Reference proteome</keyword>
<dbReference type="SUPFAM" id="SSF56112">
    <property type="entry name" value="Protein kinase-like (PK-like)"/>
    <property type="match status" value="1"/>
</dbReference>
<dbReference type="CDD" id="cd14066">
    <property type="entry name" value="STKc_IRAK"/>
    <property type="match status" value="1"/>
</dbReference>
<keyword evidence="11" id="KW-0067">ATP-binding</keyword>
<evidence type="ECO:0000259" key="22">
    <source>
        <dbReference type="PROSITE" id="PS50948"/>
    </source>
</evidence>
<name>A0AA35Z3B8_LACSI</name>
<dbReference type="InterPro" id="IPR008271">
    <property type="entry name" value="Ser/Thr_kinase_AS"/>
</dbReference>
<reference evidence="23" key="1">
    <citation type="submission" date="2023-04" db="EMBL/GenBank/DDBJ databases">
        <authorList>
            <person name="Vijverberg K."/>
            <person name="Xiong W."/>
            <person name="Schranz E."/>
        </authorList>
    </citation>
    <scope>NUCLEOTIDE SEQUENCE</scope>
</reference>
<evidence type="ECO:0000256" key="6">
    <source>
        <dbReference type="ARBA" id="ARBA00022692"/>
    </source>
</evidence>
<dbReference type="InterPro" id="IPR003609">
    <property type="entry name" value="Pan_app"/>
</dbReference>
<keyword evidence="8" id="KW-0430">Lectin</keyword>
<dbReference type="Gene3D" id="3.30.200.20">
    <property type="entry name" value="Phosphorylase Kinase, domain 1"/>
    <property type="match status" value="1"/>
</dbReference>
<protein>
    <recommendedName>
        <fullName evidence="2">non-specific serine/threonine protein kinase</fullName>
        <ecNumber evidence="2">2.7.11.1</ecNumber>
    </recommendedName>
</protein>
<keyword evidence="6 19" id="KW-0812">Transmembrane</keyword>
<evidence type="ECO:0000313" key="24">
    <source>
        <dbReference type="Proteomes" id="UP001177003"/>
    </source>
</evidence>
<dbReference type="FunFam" id="1.10.510.10:FF:000060">
    <property type="entry name" value="G-type lectin S-receptor-like serine/threonine-protein kinase"/>
    <property type="match status" value="1"/>
</dbReference>
<evidence type="ECO:0000256" key="13">
    <source>
        <dbReference type="ARBA" id="ARBA00023136"/>
    </source>
</evidence>
<evidence type="ECO:0000256" key="10">
    <source>
        <dbReference type="ARBA" id="ARBA00022777"/>
    </source>
</evidence>
<dbReference type="Pfam" id="PF11883">
    <property type="entry name" value="DUF3403"/>
    <property type="match status" value="1"/>
</dbReference>
<evidence type="ECO:0000256" key="4">
    <source>
        <dbReference type="ARBA" id="ARBA00022527"/>
    </source>
</evidence>
<dbReference type="FunFam" id="3.30.200.20:FF:000330">
    <property type="entry name" value="G-type lectin S-receptor-like serine/threonine-protein kinase At4g03230"/>
    <property type="match status" value="1"/>
</dbReference>
<feature type="domain" description="Apple" evidence="22">
    <location>
        <begin position="305"/>
        <end position="386"/>
    </location>
</feature>
<dbReference type="AlphaFoldDB" id="A0AA35Z3B8"/>
<keyword evidence="16" id="KW-0325">Glycoprotein</keyword>
<keyword evidence="13 19" id="KW-0472">Membrane</keyword>
<proteinExistence type="predicted"/>
<dbReference type="InterPro" id="IPR036426">
    <property type="entry name" value="Bulb-type_lectin_dom_sf"/>
</dbReference>
<dbReference type="Gene3D" id="1.10.510.10">
    <property type="entry name" value="Transferase(Phosphotransferase) domain 1"/>
    <property type="match status" value="1"/>
</dbReference>
<dbReference type="InterPro" id="IPR000719">
    <property type="entry name" value="Prot_kinase_dom"/>
</dbReference>
<keyword evidence="14" id="KW-1015">Disulfide bond</keyword>
<organism evidence="23 24">
    <name type="scientific">Lactuca saligna</name>
    <name type="common">Willowleaf lettuce</name>
    <dbReference type="NCBI Taxonomy" id="75948"/>
    <lineage>
        <taxon>Eukaryota</taxon>
        <taxon>Viridiplantae</taxon>
        <taxon>Streptophyta</taxon>
        <taxon>Embryophyta</taxon>
        <taxon>Tracheophyta</taxon>
        <taxon>Spermatophyta</taxon>
        <taxon>Magnoliopsida</taxon>
        <taxon>eudicotyledons</taxon>
        <taxon>Gunneridae</taxon>
        <taxon>Pentapetalae</taxon>
        <taxon>asterids</taxon>
        <taxon>campanulids</taxon>
        <taxon>Asterales</taxon>
        <taxon>Asteraceae</taxon>
        <taxon>Cichorioideae</taxon>
        <taxon>Cichorieae</taxon>
        <taxon>Lactucinae</taxon>
        <taxon>Lactuca</taxon>
    </lineage>
</organism>
<dbReference type="PANTHER" id="PTHR27002:SF548">
    <property type="entry name" value="RECEPTOR-LIKE SERINE_THREONINE-PROTEIN KINASE"/>
    <property type="match status" value="1"/>
</dbReference>
<evidence type="ECO:0000256" key="11">
    <source>
        <dbReference type="ARBA" id="ARBA00022840"/>
    </source>
</evidence>
<dbReference type="InterPro" id="IPR011009">
    <property type="entry name" value="Kinase-like_dom_sf"/>
</dbReference>
<dbReference type="SUPFAM" id="SSF51110">
    <property type="entry name" value="alpha-D-mannose-specific plant lectins"/>
    <property type="match status" value="1"/>
</dbReference>
<keyword evidence="15" id="KW-0675">Receptor</keyword>
<evidence type="ECO:0000256" key="19">
    <source>
        <dbReference type="SAM" id="Phobius"/>
    </source>
</evidence>
<evidence type="ECO:0000313" key="23">
    <source>
        <dbReference type="EMBL" id="CAI9285031.1"/>
    </source>
</evidence>
<gene>
    <name evidence="23" type="ORF">LSALG_LOCUS24520</name>
</gene>
<dbReference type="PROSITE" id="PS50011">
    <property type="entry name" value="PROTEIN_KINASE_DOM"/>
    <property type="match status" value="1"/>
</dbReference>
<dbReference type="GO" id="GO:0004674">
    <property type="term" value="F:protein serine/threonine kinase activity"/>
    <property type="evidence" value="ECO:0007669"/>
    <property type="project" value="UniProtKB-KW"/>
</dbReference>
<comment type="subcellular location">
    <subcellularLocation>
        <location evidence="1">Cell membrane</location>
        <topology evidence="1">Single-pass type I membrane protein</topology>
    </subcellularLocation>
</comment>
<evidence type="ECO:0000259" key="20">
    <source>
        <dbReference type="PROSITE" id="PS50011"/>
    </source>
</evidence>
<dbReference type="PROSITE" id="PS50927">
    <property type="entry name" value="BULB_LECTIN"/>
    <property type="match status" value="1"/>
</dbReference>
<evidence type="ECO:0000259" key="21">
    <source>
        <dbReference type="PROSITE" id="PS50927"/>
    </source>
</evidence>
<dbReference type="SMART" id="SM00108">
    <property type="entry name" value="B_lectin"/>
    <property type="match status" value="1"/>
</dbReference>
<keyword evidence="5" id="KW-0808">Transferase</keyword>
<feature type="domain" description="Bulb-type lectin" evidence="21">
    <location>
        <begin position="58"/>
        <end position="179"/>
    </location>
</feature>
<accession>A0AA35Z3B8</accession>
<dbReference type="SMART" id="SM00220">
    <property type="entry name" value="S_TKc"/>
    <property type="match status" value="1"/>
</dbReference>
<dbReference type="Gene3D" id="2.90.10.10">
    <property type="entry name" value="Bulb-type lectin domain"/>
    <property type="match status" value="1"/>
</dbReference>
<evidence type="ECO:0000256" key="2">
    <source>
        <dbReference type="ARBA" id="ARBA00012513"/>
    </source>
</evidence>
<dbReference type="PIRSF" id="PIRSF000641">
    <property type="entry name" value="SRK"/>
    <property type="match status" value="1"/>
</dbReference>
<keyword evidence="7" id="KW-0732">Signal</keyword>
<evidence type="ECO:0000256" key="17">
    <source>
        <dbReference type="ARBA" id="ARBA00047899"/>
    </source>
</evidence>
<dbReference type="Proteomes" id="UP001177003">
    <property type="component" value="Chromosome 5"/>
</dbReference>
<keyword evidence="9" id="KW-0547">Nucleotide-binding</keyword>
<dbReference type="GO" id="GO:0005886">
    <property type="term" value="C:plasma membrane"/>
    <property type="evidence" value="ECO:0007669"/>
    <property type="project" value="UniProtKB-SubCell"/>
</dbReference>
<keyword evidence="10" id="KW-0418">Kinase</keyword>
<evidence type="ECO:0000256" key="12">
    <source>
        <dbReference type="ARBA" id="ARBA00022989"/>
    </source>
</evidence>
<evidence type="ECO:0000256" key="8">
    <source>
        <dbReference type="ARBA" id="ARBA00022734"/>
    </source>
</evidence>
<dbReference type="GO" id="GO:0005524">
    <property type="term" value="F:ATP binding"/>
    <property type="evidence" value="ECO:0007669"/>
    <property type="project" value="UniProtKB-KW"/>
</dbReference>
<evidence type="ECO:0000256" key="18">
    <source>
        <dbReference type="ARBA" id="ARBA00048679"/>
    </source>
</evidence>
<evidence type="ECO:0000256" key="3">
    <source>
        <dbReference type="ARBA" id="ARBA00022475"/>
    </source>
</evidence>
<evidence type="ECO:0000256" key="1">
    <source>
        <dbReference type="ARBA" id="ARBA00004251"/>
    </source>
</evidence>
<dbReference type="InterPro" id="IPR024171">
    <property type="entry name" value="SRK-like_kinase"/>
</dbReference>